<dbReference type="EMBL" id="ADMD01000001">
    <property type="protein sequence ID" value="EJZ84850.1"/>
    <property type="molecule type" value="Genomic_DNA"/>
</dbReference>
<dbReference type="AlphaFoldDB" id="K0ZBK6"/>
<sequence>MKRIRLAFAMQIVSFDSLSRSSLSMWSIPFCWKVLSVILIDGTCDRAFCVYILYEIEQFVA</sequence>
<organism evidence="1 2">
    <name type="scientific">Slackia piriformis YIT 12062</name>
    <dbReference type="NCBI Taxonomy" id="742818"/>
    <lineage>
        <taxon>Bacteria</taxon>
        <taxon>Bacillati</taxon>
        <taxon>Actinomycetota</taxon>
        <taxon>Coriobacteriia</taxon>
        <taxon>Eggerthellales</taxon>
        <taxon>Eggerthellaceae</taxon>
        <taxon>Slackia</taxon>
    </lineage>
</organism>
<comment type="caution">
    <text evidence="1">The sequence shown here is derived from an EMBL/GenBank/DDBJ whole genome shotgun (WGS) entry which is preliminary data.</text>
</comment>
<dbReference type="InParanoid" id="K0ZBK6"/>
<evidence type="ECO:0000313" key="1">
    <source>
        <dbReference type="EMBL" id="EJZ84850.1"/>
    </source>
</evidence>
<keyword evidence="2" id="KW-1185">Reference proteome</keyword>
<reference evidence="1 2" key="1">
    <citation type="submission" date="2012-08" db="EMBL/GenBank/DDBJ databases">
        <title>The Genome Sequence of Slackia piriformis YIT 12062.</title>
        <authorList>
            <consortium name="The Broad Institute Genome Sequencing Platform"/>
            <person name="Earl A."/>
            <person name="Ward D."/>
            <person name="Feldgarden M."/>
            <person name="Gevers D."/>
            <person name="Morotomi M."/>
            <person name="Walker B."/>
            <person name="Young S.K."/>
            <person name="Zeng Q."/>
            <person name="Gargeya S."/>
            <person name="Fitzgerald M."/>
            <person name="Haas B."/>
            <person name="Abouelleil A."/>
            <person name="Alvarado L."/>
            <person name="Arachchi H.M."/>
            <person name="Berlin A.M."/>
            <person name="Chapman S.B."/>
            <person name="Goldberg J."/>
            <person name="Griggs A."/>
            <person name="Gujja S."/>
            <person name="Hansen M."/>
            <person name="Howarth C."/>
            <person name="Imamovic A."/>
            <person name="Larimer J."/>
            <person name="McCowen C."/>
            <person name="Montmayeur A."/>
            <person name="Murphy C."/>
            <person name="Neiman D."/>
            <person name="Pearson M."/>
            <person name="Priest M."/>
            <person name="Roberts A."/>
            <person name="Saif S."/>
            <person name="Shea T."/>
            <person name="Sisk P."/>
            <person name="Sykes S."/>
            <person name="Wortman J."/>
            <person name="Nusbaum C."/>
            <person name="Birren B."/>
        </authorList>
    </citation>
    <scope>NUCLEOTIDE SEQUENCE [LARGE SCALE GENOMIC DNA]</scope>
    <source>
        <strain evidence="1 2">YIT 12062</strain>
    </source>
</reference>
<accession>K0ZBK6</accession>
<dbReference type="Proteomes" id="UP000006069">
    <property type="component" value="Unassembled WGS sequence"/>
</dbReference>
<protein>
    <submittedName>
        <fullName evidence="1">Uncharacterized protein</fullName>
    </submittedName>
</protein>
<proteinExistence type="predicted"/>
<name>K0ZBK6_9ACTN</name>
<evidence type="ECO:0000313" key="2">
    <source>
        <dbReference type="Proteomes" id="UP000006069"/>
    </source>
</evidence>
<gene>
    <name evidence="1" type="ORF">HMPREF9451_00459</name>
</gene>
<dbReference type="HOGENOM" id="CLU_2920330_0_0_11"/>